<accession>M3CAE9</accession>
<dbReference type="PANTHER" id="PTHR24269">
    <property type="entry name" value="KREMEN PROTEIN"/>
    <property type="match status" value="1"/>
</dbReference>
<dbReference type="Pfam" id="PF01822">
    <property type="entry name" value="WSC"/>
    <property type="match status" value="1"/>
</dbReference>
<feature type="compositionally biased region" description="Low complexity" evidence="7">
    <location>
        <begin position="198"/>
        <end position="207"/>
    </location>
</feature>
<dbReference type="RefSeq" id="XP_016756946.1">
    <property type="nucleotide sequence ID" value="XM_016907016.1"/>
</dbReference>
<feature type="region of interest" description="Disordered" evidence="7">
    <location>
        <begin position="141"/>
        <end position="213"/>
    </location>
</feature>
<keyword evidence="2 8" id="KW-0812">Transmembrane</keyword>
<reference evidence="11 12" key="1">
    <citation type="journal article" date="2012" name="PLoS Pathog.">
        <title>Diverse lifestyles and strategies of plant pathogenesis encoded in the genomes of eighteen Dothideomycetes fungi.</title>
        <authorList>
            <person name="Ohm R.A."/>
            <person name="Feau N."/>
            <person name="Henrissat B."/>
            <person name="Schoch C.L."/>
            <person name="Horwitz B.A."/>
            <person name="Barry K.W."/>
            <person name="Condon B.J."/>
            <person name="Copeland A.C."/>
            <person name="Dhillon B."/>
            <person name="Glaser F."/>
            <person name="Hesse C.N."/>
            <person name="Kosti I."/>
            <person name="LaButti K."/>
            <person name="Lindquist E.A."/>
            <person name="Lucas S."/>
            <person name="Salamov A.A."/>
            <person name="Bradshaw R.E."/>
            <person name="Ciuffetti L."/>
            <person name="Hamelin R.C."/>
            <person name="Kema G.H.J."/>
            <person name="Lawrence C."/>
            <person name="Scott J.A."/>
            <person name="Spatafora J.W."/>
            <person name="Turgeon B.G."/>
            <person name="de Wit P.J.G.M."/>
            <person name="Zhong S."/>
            <person name="Goodwin S.B."/>
            <person name="Grigoriev I.V."/>
        </authorList>
    </citation>
    <scope>NUCLEOTIDE SEQUENCE [LARGE SCALE GENOMIC DNA]</scope>
    <source>
        <strain evidence="11 12">SO2202</strain>
    </source>
</reference>
<dbReference type="GO" id="GO:0005886">
    <property type="term" value="C:plasma membrane"/>
    <property type="evidence" value="ECO:0007669"/>
    <property type="project" value="TreeGrafter"/>
</dbReference>
<keyword evidence="12" id="KW-1185">Reference proteome</keyword>
<keyword evidence="3 9" id="KW-0732">Signal</keyword>
<feature type="chain" id="PRO_5004031849" description="WSC domain-containing protein" evidence="9">
    <location>
        <begin position="29"/>
        <end position="318"/>
    </location>
</feature>
<dbReference type="Proteomes" id="UP000016931">
    <property type="component" value="Unassembled WGS sequence"/>
</dbReference>
<feature type="compositionally biased region" description="Basic and acidic residues" evidence="7">
    <location>
        <begin position="281"/>
        <end position="291"/>
    </location>
</feature>
<dbReference type="SMART" id="SM00321">
    <property type="entry name" value="WSC"/>
    <property type="match status" value="1"/>
</dbReference>
<dbReference type="EMBL" id="KB456270">
    <property type="protein sequence ID" value="EMF08825.1"/>
    <property type="molecule type" value="Genomic_DNA"/>
</dbReference>
<dbReference type="PANTHER" id="PTHR24269:SF16">
    <property type="entry name" value="PROTEIN SLG1"/>
    <property type="match status" value="1"/>
</dbReference>
<evidence type="ECO:0000256" key="6">
    <source>
        <dbReference type="ARBA" id="ARBA00023180"/>
    </source>
</evidence>
<evidence type="ECO:0000256" key="8">
    <source>
        <dbReference type="SAM" id="Phobius"/>
    </source>
</evidence>
<comment type="subcellular location">
    <subcellularLocation>
        <location evidence="1">Membrane</location>
        <topology evidence="1">Single-pass membrane protein</topology>
    </subcellularLocation>
</comment>
<dbReference type="STRING" id="692275.M3CAE9"/>
<feature type="domain" description="WSC" evidence="10">
    <location>
        <begin position="47"/>
        <end position="136"/>
    </location>
</feature>
<evidence type="ECO:0000256" key="1">
    <source>
        <dbReference type="ARBA" id="ARBA00004167"/>
    </source>
</evidence>
<sequence>MRCTPRLPSVNVARTIILLSLLTTAAMPQISQPRRDIIPGQLQKRANAVYKGCYSSAASMSSVGTYMYQSSGYCSTQCANQDSPAMALTSGNDCYCGDELPADSDKVDDSKCNSPCTGYGQTNCGGDGVFGVYLTNGDSGVPVAGGSDSSSSSSSATSTTREPESEPPTKASATPSVVTNVSPGQTLVVTITPTPRPSASSTSTTSSSGGGGGGSNTAGIAAGVVVGVLAIAGLVAGLFFWMRQKKRKEAESEYAKRTQVSDFMRGAHERKPPSTGYSHMSDTRLDPEAGAHRNSVGSLADNQDYSRRILRVANPDSS</sequence>
<evidence type="ECO:0000313" key="12">
    <source>
        <dbReference type="Proteomes" id="UP000016931"/>
    </source>
</evidence>
<keyword evidence="4 8" id="KW-1133">Transmembrane helix</keyword>
<proteinExistence type="predicted"/>
<feature type="region of interest" description="Disordered" evidence="7">
    <location>
        <begin position="250"/>
        <end position="302"/>
    </location>
</feature>
<name>M3CAE9_SPHMS</name>
<protein>
    <recommendedName>
        <fullName evidence="10">WSC domain-containing protein</fullName>
    </recommendedName>
</protein>
<dbReference type="InterPro" id="IPR002889">
    <property type="entry name" value="WSC_carb-bd"/>
</dbReference>
<feature type="compositionally biased region" description="Low complexity" evidence="7">
    <location>
        <begin position="141"/>
        <end position="160"/>
    </location>
</feature>
<feature type="compositionally biased region" description="Polar residues" evidence="7">
    <location>
        <begin position="171"/>
        <end position="193"/>
    </location>
</feature>
<keyword evidence="6" id="KW-0325">Glycoprotein</keyword>
<evidence type="ECO:0000256" key="5">
    <source>
        <dbReference type="ARBA" id="ARBA00023136"/>
    </source>
</evidence>
<dbReference type="AlphaFoldDB" id="M3CAE9"/>
<dbReference type="CDD" id="cd12087">
    <property type="entry name" value="TM_EGFR-like"/>
    <property type="match status" value="1"/>
</dbReference>
<evidence type="ECO:0000256" key="3">
    <source>
        <dbReference type="ARBA" id="ARBA00022729"/>
    </source>
</evidence>
<keyword evidence="5 8" id="KW-0472">Membrane</keyword>
<dbReference type="OMA" id="MTSIGCF"/>
<dbReference type="InterPro" id="IPR051836">
    <property type="entry name" value="Kremen_rcpt"/>
</dbReference>
<evidence type="ECO:0000256" key="9">
    <source>
        <dbReference type="SAM" id="SignalP"/>
    </source>
</evidence>
<feature type="transmembrane region" description="Helical" evidence="8">
    <location>
        <begin position="220"/>
        <end position="241"/>
    </location>
</feature>
<evidence type="ECO:0000256" key="4">
    <source>
        <dbReference type="ARBA" id="ARBA00022989"/>
    </source>
</evidence>
<dbReference type="eggNOG" id="KOG4157">
    <property type="taxonomic scope" value="Eukaryota"/>
</dbReference>
<dbReference type="HOGENOM" id="CLU_024893_0_1_1"/>
<organism evidence="11 12">
    <name type="scientific">Sphaerulina musiva (strain SO2202)</name>
    <name type="common">Poplar stem canker fungus</name>
    <name type="synonym">Septoria musiva</name>
    <dbReference type="NCBI Taxonomy" id="692275"/>
    <lineage>
        <taxon>Eukaryota</taxon>
        <taxon>Fungi</taxon>
        <taxon>Dikarya</taxon>
        <taxon>Ascomycota</taxon>
        <taxon>Pezizomycotina</taxon>
        <taxon>Dothideomycetes</taxon>
        <taxon>Dothideomycetidae</taxon>
        <taxon>Mycosphaerellales</taxon>
        <taxon>Mycosphaerellaceae</taxon>
        <taxon>Sphaerulina</taxon>
    </lineage>
</organism>
<evidence type="ECO:0000256" key="2">
    <source>
        <dbReference type="ARBA" id="ARBA00022692"/>
    </source>
</evidence>
<feature type="signal peptide" evidence="9">
    <location>
        <begin position="1"/>
        <end position="28"/>
    </location>
</feature>
<dbReference type="PROSITE" id="PS51212">
    <property type="entry name" value="WSC"/>
    <property type="match status" value="1"/>
</dbReference>
<gene>
    <name evidence="11" type="ORF">SEPMUDRAFT_151745</name>
</gene>
<dbReference type="GeneID" id="27904153"/>
<evidence type="ECO:0000256" key="7">
    <source>
        <dbReference type="SAM" id="MobiDB-lite"/>
    </source>
</evidence>
<evidence type="ECO:0000313" key="11">
    <source>
        <dbReference type="EMBL" id="EMF08825.1"/>
    </source>
</evidence>
<dbReference type="OrthoDB" id="2019572at2759"/>
<evidence type="ECO:0000259" key="10">
    <source>
        <dbReference type="PROSITE" id="PS51212"/>
    </source>
</evidence>